<evidence type="ECO:0000256" key="2">
    <source>
        <dbReference type="ARBA" id="ARBA00022679"/>
    </source>
</evidence>
<sequence length="339" mass="35722">MPNAAPHDRKTSTMDNLIRSTPRSISLSIPHSVPDRPPLPDLAPSRPAVREAALARDFARLAKNCLDLEVATYPKPGLVSHIDRGAHRDMDAALLHLSAACLLPYFEAFVHAGLADADMVRLREIGLAAEACMLDRTGGVNTHRGAIFGMGLLLAAAGLRHASNSGLTLGQLVAQRWGRDILDGPASAHSHGGLAQRRYGASGARGQAASGFPAIYRQGLPALRAGTAAGRGNPHDARVHLCFSLIATLEDTNLLHRGGPDGLRFAQAAAREFLQAGGIAAAGWRERAVTVHRAFVARHLSPGGGADLLGMTLLVQALEPGARRVRRVFPVRSPGGATC</sequence>
<proteinExistence type="inferred from homology"/>
<dbReference type="InterPro" id="IPR017555">
    <property type="entry name" value="TriPribosyl-deP-CoA_syn"/>
</dbReference>
<dbReference type="GO" id="GO:0005524">
    <property type="term" value="F:ATP binding"/>
    <property type="evidence" value="ECO:0007669"/>
    <property type="project" value="UniProtKB-KW"/>
</dbReference>
<keyword evidence="3 5" id="KW-0547">Nucleotide-binding</keyword>
<comment type="function">
    <text evidence="5">Involved in the formation of 2-(5''-phosphoribosyl)-3'-dephosphocoenzyme-A, the prosthetic group of the acyl-carrier protein of the malonate decarboxylase.</text>
</comment>
<dbReference type="GO" id="GO:0046917">
    <property type="term" value="F:triphosphoribosyl-dephospho-CoA synthase activity"/>
    <property type="evidence" value="ECO:0007669"/>
    <property type="project" value="UniProtKB-UniRule"/>
</dbReference>
<dbReference type="HAMAP" id="MF_01883">
    <property type="entry name" value="MdcB"/>
    <property type="match status" value="1"/>
</dbReference>
<dbReference type="GO" id="GO:0051191">
    <property type="term" value="P:prosthetic group biosynthetic process"/>
    <property type="evidence" value="ECO:0007669"/>
    <property type="project" value="TreeGrafter"/>
</dbReference>
<comment type="similarity">
    <text evidence="5">Belongs to the CitG/MdcB family.</text>
</comment>
<dbReference type="Proteomes" id="UP000216020">
    <property type="component" value="Unassembled WGS sequence"/>
</dbReference>
<comment type="caution">
    <text evidence="6">The sequence shown here is derived from an EMBL/GenBank/DDBJ whole genome shotgun (WGS) entry which is preliminary data.</text>
</comment>
<dbReference type="NCBIfam" id="TIGR03132">
    <property type="entry name" value="malonate_mdcB"/>
    <property type="match status" value="1"/>
</dbReference>
<dbReference type="EMBL" id="NEVM01000005">
    <property type="protein sequence ID" value="OZI30814.1"/>
    <property type="molecule type" value="Genomic_DNA"/>
</dbReference>
<dbReference type="AlphaFoldDB" id="A0A261S0E4"/>
<dbReference type="EC" id="2.4.2.52" evidence="5"/>
<dbReference type="InterPro" id="IPR002736">
    <property type="entry name" value="CitG"/>
</dbReference>
<name>A0A261S0E4_9BORD</name>
<keyword evidence="4 5" id="KW-0067">ATP-binding</keyword>
<gene>
    <name evidence="5" type="primary">mdcB</name>
    <name evidence="6" type="ORF">CAL29_22815</name>
</gene>
<dbReference type="Pfam" id="PF01874">
    <property type="entry name" value="CitG"/>
    <property type="match status" value="1"/>
</dbReference>
<reference evidence="7" key="1">
    <citation type="submission" date="2017-05" db="EMBL/GenBank/DDBJ databases">
        <title>Complete and WGS of Bordetella genogroups.</title>
        <authorList>
            <person name="Spilker T."/>
            <person name="Lipuma J."/>
        </authorList>
    </citation>
    <scope>NUCLEOTIDE SEQUENCE [LARGE SCALE GENOMIC DNA]</scope>
    <source>
        <strain evidence="7">AU16122</strain>
    </source>
</reference>
<dbReference type="Gene3D" id="1.10.4200.10">
    <property type="entry name" value="Triphosphoribosyl-dephospho-CoA protein"/>
    <property type="match status" value="1"/>
</dbReference>
<evidence type="ECO:0000313" key="6">
    <source>
        <dbReference type="EMBL" id="OZI30814.1"/>
    </source>
</evidence>
<keyword evidence="2 5" id="KW-0808">Transferase</keyword>
<dbReference type="PANTHER" id="PTHR30201:SF2">
    <property type="entry name" value="2-(5''-TRIPHOSPHORIBOSYL)-3'-DEPHOSPHOCOENZYME-A SYNTHASE"/>
    <property type="match status" value="1"/>
</dbReference>
<evidence type="ECO:0000313" key="7">
    <source>
        <dbReference type="Proteomes" id="UP000216020"/>
    </source>
</evidence>
<evidence type="ECO:0000256" key="3">
    <source>
        <dbReference type="ARBA" id="ARBA00022741"/>
    </source>
</evidence>
<protein>
    <recommendedName>
        <fullName evidence="5">Probable 2-(5''-triphosphoribosyl)-3'-dephosphocoenzyme-A synthase</fullName>
        <shortName evidence="5">2-(5''-triphosphoribosyl)-3'-dephospho-CoA synthase</shortName>
        <ecNumber evidence="5">2.4.2.52</ecNumber>
    </recommendedName>
</protein>
<dbReference type="OrthoDB" id="114886at2"/>
<keyword evidence="7" id="KW-1185">Reference proteome</keyword>
<evidence type="ECO:0000256" key="4">
    <source>
        <dbReference type="ARBA" id="ARBA00022840"/>
    </source>
</evidence>
<comment type="catalytic activity">
    <reaction evidence="1 5">
        <text>3'-dephospho-CoA + ATP = 2'-(5''-triphospho-alpha-D-ribosyl)-3'-dephospho-CoA + adenine</text>
        <dbReference type="Rhea" id="RHEA:15117"/>
        <dbReference type="ChEBI" id="CHEBI:16708"/>
        <dbReference type="ChEBI" id="CHEBI:30616"/>
        <dbReference type="ChEBI" id="CHEBI:57328"/>
        <dbReference type="ChEBI" id="CHEBI:61378"/>
        <dbReference type="EC" id="2.4.2.52"/>
    </reaction>
</comment>
<evidence type="ECO:0000256" key="5">
    <source>
        <dbReference type="HAMAP-Rule" id="MF_01883"/>
    </source>
</evidence>
<dbReference type="PANTHER" id="PTHR30201">
    <property type="entry name" value="TRIPHOSPHORIBOSYL-DEPHOSPHO-COA SYNTHASE"/>
    <property type="match status" value="1"/>
</dbReference>
<accession>A0A261S0E4</accession>
<organism evidence="6 7">
    <name type="scientific">Bordetella genomosp. 10</name>
    <dbReference type="NCBI Taxonomy" id="1416804"/>
    <lineage>
        <taxon>Bacteria</taxon>
        <taxon>Pseudomonadati</taxon>
        <taxon>Pseudomonadota</taxon>
        <taxon>Betaproteobacteria</taxon>
        <taxon>Burkholderiales</taxon>
        <taxon>Alcaligenaceae</taxon>
        <taxon>Bordetella</taxon>
    </lineage>
</organism>
<evidence type="ECO:0000256" key="1">
    <source>
        <dbReference type="ARBA" id="ARBA00001210"/>
    </source>
</evidence>